<dbReference type="SUPFAM" id="SSF111321">
    <property type="entry name" value="AF1104-like"/>
    <property type="match status" value="1"/>
</dbReference>
<feature type="compositionally biased region" description="Basic and acidic residues" evidence="7">
    <location>
        <begin position="3997"/>
        <end position="4007"/>
    </location>
</feature>
<keyword evidence="5 6" id="KW-0067">ATP-binding</keyword>
<gene>
    <name evidence="11" type="ORF">CGC20_20050</name>
</gene>
<feature type="compositionally biased region" description="Basic and acidic residues" evidence="7">
    <location>
        <begin position="2884"/>
        <end position="2899"/>
    </location>
</feature>
<dbReference type="VEuPathDB" id="TriTrypDB:LdBPK_060650.1"/>
<feature type="binding site" evidence="6">
    <location>
        <position position="5578"/>
    </location>
    <ligand>
        <name>ATP</name>
        <dbReference type="ChEBI" id="CHEBI:30616"/>
    </ligand>
</feature>
<dbReference type="SUPFAM" id="SSF49879">
    <property type="entry name" value="SMAD/FHA domain"/>
    <property type="match status" value="1"/>
</dbReference>
<feature type="domain" description="Protein kinase" evidence="10">
    <location>
        <begin position="5549"/>
        <end position="5878"/>
    </location>
</feature>
<feature type="region of interest" description="Disordered" evidence="7">
    <location>
        <begin position="5941"/>
        <end position="5989"/>
    </location>
</feature>
<feature type="region of interest" description="Disordered" evidence="7">
    <location>
        <begin position="4179"/>
        <end position="4223"/>
    </location>
</feature>
<keyword evidence="8" id="KW-0812">Transmembrane</keyword>
<evidence type="ECO:0000259" key="9">
    <source>
        <dbReference type="PROSITE" id="PS50006"/>
    </source>
</evidence>
<feature type="region of interest" description="Disordered" evidence="7">
    <location>
        <begin position="2236"/>
        <end position="2269"/>
    </location>
</feature>
<evidence type="ECO:0000256" key="7">
    <source>
        <dbReference type="SAM" id="MobiDB-lite"/>
    </source>
</evidence>
<feature type="compositionally biased region" description="Low complexity" evidence="7">
    <location>
        <begin position="1460"/>
        <end position="1469"/>
    </location>
</feature>
<feature type="region of interest" description="Disordered" evidence="7">
    <location>
        <begin position="4397"/>
        <end position="4453"/>
    </location>
</feature>
<dbReference type="GO" id="GO:0005524">
    <property type="term" value="F:ATP binding"/>
    <property type="evidence" value="ECO:0007669"/>
    <property type="project" value="UniProtKB-UniRule"/>
</dbReference>
<dbReference type="Gene3D" id="3.40.50.1000">
    <property type="entry name" value="HAD superfamily/HAD-like"/>
    <property type="match status" value="1"/>
</dbReference>
<dbReference type="InterPro" id="IPR002791">
    <property type="entry name" value="ARMT1-like_metal-bd"/>
</dbReference>
<feature type="region of interest" description="Disordered" evidence="7">
    <location>
        <begin position="4274"/>
        <end position="4293"/>
    </location>
</feature>
<feature type="compositionally biased region" description="Acidic residues" evidence="7">
    <location>
        <begin position="1445"/>
        <end position="1459"/>
    </location>
</feature>
<feature type="compositionally biased region" description="Basic residues" evidence="7">
    <location>
        <begin position="4847"/>
        <end position="4860"/>
    </location>
</feature>
<dbReference type="PROSITE" id="PS50011">
    <property type="entry name" value="PROTEIN_KINASE_DOM"/>
    <property type="match status" value="1"/>
</dbReference>
<feature type="domain" description="FHA" evidence="9">
    <location>
        <begin position="5340"/>
        <end position="5403"/>
    </location>
</feature>
<feature type="region of interest" description="Disordered" evidence="7">
    <location>
        <begin position="1557"/>
        <end position="1616"/>
    </location>
</feature>
<dbReference type="SUPFAM" id="SSF56112">
    <property type="entry name" value="Protein kinase-like (PK-like)"/>
    <property type="match status" value="1"/>
</dbReference>
<feature type="region of interest" description="Disordered" evidence="7">
    <location>
        <begin position="5075"/>
        <end position="5100"/>
    </location>
</feature>
<feature type="compositionally biased region" description="Gly residues" evidence="7">
    <location>
        <begin position="5166"/>
        <end position="5175"/>
    </location>
</feature>
<dbReference type="Gene3D" id="3.30.200.20">
    <property type="entry name" value="Phosphorylase Kinase, domain 1"/>
    <property type="match status" value="1"/>
</dbReference>
<feature type="compositionally biased region" description="Basic residues" evidence="7">
    <location>
        <begin position="1826"/>
        <end position="1835"/>
    </location>
</feature>
<evidence type="ECO:0000256" key="6">
    <source>
        <dbReference type="PROSITE-ProRule" id="PRU10141"/>
    </source>
</evidence>
<feature type="region of interest" description="Disordered" evidence="7">
    <location>
        <begin position="5144"/>
        <end position="5189"/>
    </location>
</feature>
<evidence type="ECO:0000256" key="8">
    <source>
        <dbReference type="SAM" id="Phobius"/>
    </source>
</evidence>
<comment type="caution">
    <text evidence="11">The sequence shown here is derived from an EMBL/GenBank/DDBJ whole genome shotgun (WGS) entry which is preliminary data.</text>
</comment>
<feature type="compositionally biased region" description="Low complexity" evidence="7">
    <location>
        <begin position="2458"/>
        <end position="2467"/>
    </location>
</feature>
<evidence type="ECO:0000256" key="3">
    <source>
        <dbReference type="ARBA" id="ARBA00022741"/>
    </source>
</evidence>
<dbReference type="SMART" id="SM00240">
    <property type="entry name" value="FHA"/>
    <property type="match status" value="1"/>
</dbReference>
<dbReference type="VEuPathDB" id="TriTrypDB:LDHU3_06.0770"/>
<feature type="compositionally biased region" description="Polar residues" evidence="7">
    <location>
        <begin position="3115"/>
        <end position="3125"/>
    </location>
</feature>
<evidence type="ECO:0000256" key="5">
    <source>
        <dbReference type="ARBA" id="ARBA00022840"/>
    </source>
</evidence>
<dbReference type="InterPro" id="IPR016965">
    <property type="entry name" value="Pase_PHOSPHO-typ"/>
</dbReference>
<keyword evidence="4 11" id="KW-0418">Kinase</keyword>
<feature type="region of interest" description="Disordered" evidence="7">
    <location>
        <begin position="1492"/>
        <end position="1515"/>
    </location>
</feature>
<feature type="compositionally biased region" description="Basic residues" evidence="7">
    <location>
        <begin position="2259"/>
        <end position="2268"/>
    </location>
</feature>
<feature type="compositionally biased region" description="Low complexity" evidence="7">
    <location>
        <begin position="2710"/>
        <end position="2719"/>
    </location>
</feature>
<dbReference type="InterPro" id="IPR036075">
    <property type="entry name" value="ARMT-1-like_metal-bd_sf"/>
</dbReference>
<feature type="region of interest" description="Disordered" evidence="7">
    <location>
        <begin position="1909"/>
        <end position="1955"/>
    </location>
</feature>
<feature type="transmembrane region" description="Helical" evidence="8">
    <location>
        <begin position="3226"/>
        <end position="3245"/>
    </location>
</feature>
<feature type="compositionally biased region" description="Basic residues" evidence="7">
    <location>
        <begin position="3982"/>
        <end position="3992"/>
    </location>
</feature>
<dbReference type="InterPro" id="IPR035965">
    <property type="entry name" value="PAS-like_dom_sf"/>
</dbReference>
<keyword evidence="8" id="KW-0472">Membrane</keyword>
<feature type="compositionally biased region" description="Low complexity" evidence="7">
    <location>
        <begin position="4213"/>
        <end position="4223"/>
    </location>
</feature>
<feature type="compositionally biased region" description="Basic and acidic residues" evidence="7">
    <location>
        <begin position="5946"/>
        <end position="5957"/>
    </location>
</feature>
<feature type="compositionally biased region" description="Low complexity" evidence="7">
    <location>
        <begin position="1849"/>
        <end position="1864"/>
    </location>
</feature>
<feature type="region of interest" description="Disordered" evidence="7">
    <location>
        <begin position="2029"/>
        <end position="2109"/>
    </location>
</feature>
<feature type="region of interest" description="Disordered" evidence="7">
    <location>
        <begin position="1140"/>
        <end position="1183"/>
    </location>
</feature>
<dbReference type="InterPro" id="IPR036412">
    <property type="entry name" value="HAD-like_sf"/>
</dbReference>
<dbReference type="PROSITE" id="PS00108">
    <property type="entry name" value="PROTEIN_KINASE_ST"/>
    <property type="match status" value="1"/>
</dbReference>
<feature type="compositionally biased region" description="Polar residues" evidence="7">
    <location>
        <begin position="5879"/>
        <end position="5897"/>
    </location>
</feature>
<keyword evidence="3 6" id="KW-0547">Nucleotide-binding</keyword>
<dbReference type="EMBL" id="RHLD01000054">
    <property type="protein sequence ID" value="TPP49768.1"/>
    <property type="molecule type" value="Genomic_DNA"/>
</dbReference>
<dbReference type="InterPro" id="IPR023214">
    <property type="entry name" value="HAD_sf"/>
</dbReference>
<feature type="region of interest" description="Disordered" evidence="7">
    <location>
        <begin position="3962"/>
        <end position="4028"/>
    </location>
</feature>
<feature type="region of interest" description="Disordered" evidence="7">
    <location>
        <begin position="1445"/>
        <end position="1477"/>
    </location>
</feature>
<dbReference type="PROSITE" id="PS00107">
    <property type="entry name" value="PROTEIN_KINASE_ATP"/>
    <property type="match status" value="1"/>
</dbReference>
<evidence type="ECO:0000313" key="12">
    <source>
        <dbReference type="Proteomes" id="UP000318821"/>
    </source>
</evidence>
<feature type="compositionally biased region" description="Basic residues" evidence="7">
    <location>
        <begin position="5030"/>
        <end position="5042"/>
    </location>
</feature>
<dbReference type="InterPro" id="IPR050538">
    <property type="entry name" value="MAP_kinase_kinase_kinase"/>
</dbReference>
<feature type="region of interest" description="Disordered" evidence="7">
    <location>
        <begin position="3031"/>
        <end position="3130"/>
    </location>
</feature>
<dbReference type="Proteomes" id="UP000318821">
    <property type="component" value="Unassembled WGS sequence"/>
</dbReference>
<dbReference type="VEuPathDB" id="TriTrypDB:LdCL_060011600"/>
<feature type="compositionally biased region" description="Polar residues" evidence="7">
    <location>
        <begin position="5464"/>
        <end position="5474"/>
    </location>
</feature>
<dbReference type="Pfam" id="PF00069">
    <property type="entry name" value="Pkinase"/>
    <property type="match status" value="2"/>
</dbReference>
<feature type="compositionally biased region" description="Low complexity" evidence="7">
    <location>
        <begin position="1018"/>
        <end position="1041"/>
    </location>
</feature>
<dbReference type="InterPro" id="IPR008271">
    <property type="entry name" value="Ser/Thr_kinase_AS"/>
</dbReference>
<feature type="region of interest" description="Disordered" evidence="7">
    <location>
        <begin position="5879"/>
        <end position="5920"/>
    </location>
</feature>
<feature type="compositionally biased region" description="Basic residues" evidence="7">
    <location>
        <begin position="4915"/>
        <end position="4927"/>
    </location>
</feature>
<feature type="compositionally biased region" description="Polar residues" evidence="7">
    <location>
        <begin position="5488"/>
        <end position="5525"/>
    </location>
</feature>
<feature type="region of interest" description="Disordered" evidence="7">
    <location>
        <begin position="5715"/>
        <end position="5743"/>
    </location>
</feature>
<feature type="compositionally biased region" description="Basic and acidic residues" evidence="7">
    <location>
        <begin position="3965"/>
        <end position="3981"/>
    </location>
</feature>
<feature type="region of interest" description="Disordered" evidence="7">
    <location>
        <begin position="2703"/>
        <end position="2737"/>
    </location>
</feature>
<dbReference type="InterPro" id="IPR000719">
    <property type="entry name" value="Prot_kinase_dom"/>
</dbReference>
<feature type="compositionally biased region" description="Polar residues" evidence="7">
    <location>
        <begin position="2724"/>
        <end position="2734"/>
    </location>
</feature>
<dbReference type="InterPro" id="IPR017441">
    <property type="entry name" value="Protein_kinase_ATP_BS"/>
</dbReference>
<feature type="region of interest" description="Disordered" evidence="7">
    <location>
        <begin position="1826"/>
        <end position="1877"/>
    </location>
</feature>
<dbReference type="VEuPathDB" id="TriTrypDB:LDHU3_06.0750"/>
<proteinExistence type="predicted"/>
<organism evidence="11 12">
    <name type="scientific">Leishmania donovani</name>
    <dbReference type="NCBI Taxonomy" id="5661"/>
    <lineage>
        <taxon>Eukaryota</taxon>
        <taxon>Discoba</taxon>
        <taxon>Euglenozoa</taxon>
        <taxon>Kinetoplastea</taxon>
        <taxon>Metakinetoplastina</taxon>
        <taxon>Trypanosomatida</taxon>
        <taxon>Trypanosomatidae</taxon>
        <taxon>Leishmaniinae</taxon>
        <taxon>Leishmania</taxon>
    </lineage>
</organism>
<feature type="compositionally biased region" description="Basic and acidic residues" evidence="7">
    <location>
        <begin position="1579"/>
        <end position="1601"/>
    </location>
</feature>
<feature type="region of interest" description="Disordered" evidence="7">
    <location>
        <begin position="5444"/>
        <end position="5542"/>
    </location>
</feature>
<reference evidence="12" key="1">
    <citation type="submission" date="2019-02" db="EMBL/GenBank/DDBJ databases">
        <title>FDA dAtabase for Regulatory Grade micrObial Sequences (FDA-ARGOS): Supporting development and validation of Infectious Disease Dx tests.</title>
        <authorList>
            <person name="Duncan R."/>
            <person name="Fisher C."/>
            <person name="Tallon L."/>
            <person name="Sadzewicz L."/>
            <person name="Sengamalay N."/>
            <person name="Ott S."/>
            <person name="Godinez A."/>
            <person name="Nagaraj S."/>
            <person name="Vavikolanu K."/>
            <person name="Vyas G."/>
            <person name="Nadendla S."/>
            <person name="Aluvathingal J."/>
            <person name="Sichtig H."/>
        </authorList>
    </citation>
    <scope>NUCLEOTIDE SEQUENCE [LARGE SCALE GENOMIC DNA]</scope>
    <source>
        <strain evidence="12">FDAARGOS_360</strain>
    </source>
</reference>
<evidence type="ECO:0000259" key="10">
    <source>
        <dbReference type="PROSITE" id="PS50011"/>
    </source>
</evidence>
<feature type="transmembrane region" description="Helical" evidence="8">
    <location>
        <begin position="3426"/>
        <end position="3445"/>
    </location>
</feature>
<name>A0A504XR17_LEIDO</name>
<feature type="compositionally biased region" description="Low complexity" evidence="7">
    <location>
        <begin position="5287"/>
        <end position="5297"/>
    </location>
</feature>
<feature type="compositionally biased region" description="Low complexity" evidence="7">
    <location>
        <begin position="1140"/>
        <end position="1178"/>
    </location>
</feature>
<accession>A0A504XR17</accession>
<feature type="region of interest" description="Disordered" evidence="7">
    <location>
        <begin position="5214"/>
        <end position="5316"/>
    </location>
</feature>
<feature type="compositionally biased region" description="Polar residues" evidence="7">
    <location>
        <begin position="3078"/>
        <end position="3094"/>
    </location>
</feature>
<feature type="region of interest" description="Disordered" evidence="7">
    <location>
        <begin position="2871"/>
        <end position="2901"/>
    </location>
</feature>
<dbReference type="InterPro" id="IPR008984">
    <property type="entry name" value="SMAD_FHA_dom_sf"/>
</dbReference>
<keyword evidence="8" id="KW-1133">Transmembrane helix</keyword>
<dbReference type="GO" id="GO:0004672">
    <property type="term" value="F:protein kinase activity"/>
    <property type="evidence" value="ECO:0007669"/>
    <property type="project" value="InterPro"/>
</dbReference>
<feature type="region of interest" description="Disordered" evidence="7">
    <location>
        <begin position="4349"/>
        <end position="4372"/>
    </location>
</feature>
<feature type="region of interest" description="Disordered" evidence="7">
    <location>
        <begin position="1010"/>
        <end position="1052"/>
    </location>
</feature>
<dbReference type="FunFam" id="3.30.200.20:FF:000956">
    <property type="entry name" value="Protein kinase, putative"/>
    <property type="match status" value="1"/>
</dbReference>
<feature type="transmembrane region" description="Helical" evidence="8">
    <location>
        <begin position="3401"/>
        <end position="3419"/>
    </location>
</feature>
<feature type="region of interest" description="Disordered" evidence="7">
    <location>
        <begin position="4847"/>
        <end position="5060"/>
    </location>
</feature>
<evidence type="ECO:0000256" key="4">
    <source>
        <dbReference type="ARBA" id="ARBA00022777"/>
    </source>
</evidence>
<dbReference type="VEuPathDB" id="TriTrypDB:LdBPK_060660.1"/>
<dbReference type="VEuPathDB" id="TriTrypDB:LdCL_060011500"/>
<dbReference type="Pfam" id="PF01937">
    <property type="entry name" value="ARMT1-like_dom"/>
    <property type="match status" value="2"/>
</dbReference>
<feature type="compositionally biased region" description="Low complexity" evidence="7">
    <location>
        <begin position="2094"/>
        <end position="2109"/>
    </location>
</feature>
<feature type="region of interest" description="Disordered" evidence="7">
    <location>
        <begin position="3808"/>
        <end position="3834"/>
    </location>
</feature>
<feature type="compositionally biased region" description="Polar residues" evidence="7">
    <location>
        <begin position="5911"/>
        <end position="5920"/>
    </location>
</feature>
<feature type="compositionally biased region" description="Polar residues" evidence="7">
    <location>
        <begin position="3750"/>
        <end position="3762"/>
    </location>
</feature>
<dbReference type="VEuPathDB" id="TriTrypDB:LDHU3_06.0760"/>
<dbReference type="VEuPathDB" id="TriTrypDB:LdCL_060011700"/>
<dbReference type="SUPFAM" id="SSF56784">
    <property type="entry name" value="HAD-like"/>
    <property type="match status" value="1"/>
</dbReference>
<sequence>MKGIGRQSFLVVFDFDHTIVDCNTDEVIPAALGRRDMQRRMMLEKNRMQWTKLMDTIIAPFHKEELRKAAQDSVTIDPKMPEVFQYLRDAQKQYVVAAPGPAPPGDARAATVQDNMPGFIEMNIASDSNLLFIDAALDARLPGVKECMSQIHSNPYYDLTAPGVSQSAGLDVCYGADRPAGSLNVNDEADRNAMHNPGMTRKSRVCWYEPHGHQCQCCLAGGKPNMCKSIIIERLLQTTSLIDPTVIFIGDGANDYCPVLNVLRPRDYMFARRDFPIHHILAGAPHPASSKNGVAGDVGGCCHIGLWRNAAELRELFQLAMEHPGARLPTLVRFRDAAAKEFRSVTMVKRIPSVLRRTLEELRNASAASEKGRQRAIELMRAVEANGMVPPLPGQACVPAWLRNYAYVSEYDNVNATDVARRVSPPAAKGKEHLIVPRWGQLPWLHGEIYFYHVLWQCLMMQDVAEGAAEEDVTAAAGTAATFNVVTQHALHNPLFSQECRVTSTPGLVSPPAIAMQSARNVAPLVCRPASIAESVVVRRVQPGSDRPARQVPYAEMVRQPSGCVIPPAATFFSQYRDIFAHEKHDVLMDFLKVRVVPMLACQPWGADRDYGGILLRWMLWGNGIDLSMFTLDQLADSHGKAAGGEDKSHAGDVAALREAEKAASLAQDANLVGNEVAKVEAYLQRLLDPGDACNGTRQVDVVMDNVGVECISDLCFGLWYVNQAAKLGAAAAAGNARVVFHVKPMPYYVSDVTPRDFDLTLAVLEDSYTSEAYEPDAARRMTLKAVLEPFIAQVRDCFARGAFAVDADTVWTQPSEYRDLPPRVINLYFFTQCVSAPTSARDAATTMAVSGVAAALADTACPASSAAGLYRMNKAHVQARSGLVLFKGDLNYRRLVGDRYWDRTDFLATLAKEERPDLRKAPESYSALEQSIVAELTQDTPATALMDAPTFAEVMSAYWPTQVVPVCSIRTIKSECCVGVPGDVKARLDQELGLPWRVSGNRRRVAVTPENAPSYGSSSLLQSSLQSLSPQSPSAAPMLARPASTSTSHGCGKDILSSGLLGRMETATAVSAHWLRAQDKLSAPVLPQCKDFAPNEVVCGGSEERGDRGRGRYEDARQMDGCTPTFDGSWTRLRSPSSSWWFSHSRSSTGRNAAPPSATRRSASGTSGATASASSAAVNPEVAPQNEVTLNLAGNVQTRWREYRSSYPTLREIVHQLAQAYKEEQRMKHACLSAMKAAAIARYGERTSDNGTSSCRCCGGGDAHYVVNRTRNDASPKASPAAATCAALPTLRTSLDWVRYLPYVPMHPIEEAVEHLEHKQDDDILLALFYSPDLFNAYNYVQWIGLMVKTTCSLLRAGVLDPITHIRGDDDVGGPPLFCRDLALPSLEGMLGPADITHMRDNKVRVAIIDGYYPLRNVTHTVWRHMDRGTYHVHERYWGFGSSDGDDSDHYDEADATEAAETVEAPTANGAGSLGVTRDAEGHEELQAHTSAAAFTGSSTSTYSSTFDSTSTAPDPAAAFPAGDWGLTSVQHCNALLRLLAHEGGRPDDIREALRSMSSPAQRGDATSMAETAEDEVHDARAQRDQGRGDSLQDWREQRRNTHRPRAREDATVQTATVTETKAGSGEVKEYTDAARKASITAAAADTSSTAASSSSLHPFMSAEEARLCPNDRIHLLARYIIDESNTFPLNRPSVLLDALQNSLHRVRHRKQLLVERIFSWSQRMTYRLHVNVSAQRIDALFSDHLCDVRYQAMPHTSGVTAPTAGGDSTEEELEDEEAMDNDVVVDAALVQSGLGARTNYFYHQRLCSFHTSAALDSASALQFRKRKRMHRRNGPSASMSPLTEAMTTLSTPKQQQQQHTAPASPPPAALSLTHDSADGLCEPLDVRVADASVAATLTTLATTTAMASGAQGDGGDSRGAENVSDDAASVQGDGSAGGTGDASGSETGTQGLSGTPACRHYLLRKSPPVLLFPRKQGSRPYLFPQTLLRLTPLSFPKSRGQPPPHEHARRMRSRWGCMPVVNLSTTEGVAGEPSMPYGGAAADGGGDGDSGNVRRGPNDAWAAAEGEGKPQGSSTRSGPRPHNGDDGSSVGTSAAPSLASEAASPTPATYRVVSVLDNPFSRIGVEHLHYDFLISGPSSPMSTVQLLVEESRRASTPGELETRTHRESVYRLQRRQWMEARAKAAVVAAAASSNVGVDSDDGVGGAGSADTDSPAEAVSRQLSSETASFFSHQYPTHATSTSGDHGEPCNTTDSHRSHDRLHRSRQHRLDSSVWTRSGVDETFFEHDVSFRPDPDRFIESAPLTLQFFLRTPMHIIEESIIEPLRKQVKTLRQRLLDAIVEEALRYGRCEISGQRYMQLLADGSNPMCANGTRQPALENRVTKPVAECSVEGVLDAVTERSASGGVLGDDEMSAIPYGYTDDGKPLLHSLRHSAALSVWRFTADLQRQFLQALRGSRARTSASASHPPSNDDEMREPIPLPRDLASVVELLHQPHDVLQSSSPQFRSSSSLAARHQTLLQRRQLQERLSMLQLAMRALLERSSPWSTDSFFQLISAEPGAALLVETSSTRPPESATTTTPDDGSEPSPSPSKPPDCLGQFNATYLAVAYLFFNGTAEAYFRTHSLNQRRMHLLQRLDEAVRLSLKARLILLTATEEDYRARHVETAIQDAARPERRCVNAGGGSALESIASSLAIITGAGDGDGSDSGSGAVDSVAARQRSRPSAATLSTVRDTGDDEASIFERKDMHGLFARLSSFSLHCRLRPPTRMTAPPMWRIGRHFLIDYRHWCRGESEGHRRDSAARTAVARDDDNGMGGAQRYHLDSTALIYASTGTPIASNGPNYDRLIGHCVRRLARVDEDSERCGVSWGFPDSGAKAATAGDGKKADDDDTESHRLEAPPPSAVIADTDVTKRSLFEKEIRRAPTSATATTTRMDNVWQVEAKGGSAGAHHFMDDSSDIEARGLRRRRLAEHYRHAPKLKQRLIHQRLRWVASLWDDQHRRWASAHAEQTHSQRGCEAAQRQLMTYDGSSGKCENLDSNPRSCEEGDEDAGTYSADYRVYQQRPDDTHNATRRRSSSVGQLSVEQVLTSVAPLSSPPQHMAARTRSSHLPHGNGTSADRSASVSLPPAYPDRFSTHAVGDCPAHHGTVSSSWCCDSTCATRTGEANGKVPPEGNGCSERFSPHRIGSALLSSTAETAPGYLLALIGVVTGVLLFLPWSSNPVHIALMVLSSLVGCVCGLLYWISERRWYRRWRHGFYDASGAAAASCSAGGARGWHVESAAGSAGPRYHDHDADDEVSSVGMCCCAGCVSHLIDRQHFRVVLPTAQLLLLGTFVLVSPQVMATWTAPMASTTGRGGGAILADRGAGHAARYGATLYPVEAVWKTCLLHAWIGMRFSLPLLWSLLVGLVHMAVLLAQYQHAGPGTLLTLVVWMSVPLLCFAFAMCITRPRPAVVEEQQHHQLLRGLASGGGAAGYSASYGAGVGEPLPPFVNFSIGRRRDALEATCASVPYSSPSTVTTAAPAPATQYSAHPSRRVVLPPPPVAAYSPASYAQMFSAEGIDGSYLARLKVGEFGSLVRGGSGGVGIAAARYPQANYGGLGTAVPSRYESDQRLIAPQRPVRPRYNAAARSPAPSVQQGAPLLAPKFFDSAGVPPRDDLIGLATPHDITLPPQHGRARDLSAPLYSPSSLSQAVREARYEPAHYPINNMDEVTYPTTSAAAMLPSSGDGTHPSLPLPQTSRQLAPPSRLSIVSSSTPSTMLVSNLEPAPQPRRQRRKHVQQAAAGEVEEAGAFRDDAVDSDGAAAAIVPADSSHQETRQHRRTGSATAKGQRTWSGVAATAAAAKSMSAAAPAADDDGCANGVDVPNAPVHGRGDDGEEWDSEPPIPAGTSLEDACAPYLVLDAALVIVDVGPSLCRLLGTTVDAVLFRRLPDVLAWLDVVERETAVMLVSAVAQPLRTAAAAVRGEKRGAGARSTREEKAKKGKGMKRRHSGAQDGMRDNHHDTNENRNAPSGAAKQLQKPSEMEVRDNVAEGAPVRRITLRGHCPYYAKASGSTREISAGRCSRRPPFALCFDVWAERLAAPAPSTAGSWRRHRSSAVGGGRPLPTPFVIILRRPLLHGLCDALPLPVALVHPRTGEVLCWNRYAARLTGCTAYDMLGMPAYGSFVYEGLPGAATTAASQGGFSSTGRHLPPPPPSPSVEFASSTHRRQQSSNTAALSAATAAGTVPDGEVASNGFAPPPVKSTSPTTAALLLSSQQTTSTAFSPLQNARLQRQHGGAGSPTFVDQASPPPHAAGLYGTFTVVTSQQHRDTPLPGFFYVPCTRAAAAVAGVPLSAVGHSGELAMTSAIGGGGARPSSSSSNGGGPHQISSLQLPWSLAGRGGTVAAAAGHADRVPSQLTAASQSPLSFGVGGGGGDKKNSTSGVAVGARCPRPPPPPPLAAGLDRGTDPYDEAGVATAFETDGNKEAQGDGDEDVMAAPYCSSPVMVHGLLFRATLRPLRGVLCSEEGGVVENQLGGPLRTSASAVEGEHTGGRGAEGNPFFNQLPRAAVEGKDAEEGQALAREKNMQAHGDDKSGSDDSVEALLSERQPHHRHHRLHRTAAEQLFATKAMACNFGLDKEPAACPRRSAASTVTTTATAASGALLSSELMPQYSLREALQQLAASDAEALLQERRLSHHRVSSPSPDEHGYSGVLTHANNGFVAAAASGGDCTSVPESYLGTPQAPFLRRQRPQVPALWGDGSSTLQFVAAVKEAVDSYRESIEEDSSGYTDLLGLLSLSGANGGCCPSSGYAARNSSSSLTPTSFGGAPDAAVTTAITADAVRQLRLLKSLSDQLLQATTAYNRTRHPFRARRRRCTRTPPSRASPRLRHNAFAAQGPPAGGPLGVSAHQSPFQPPPPPPQLAFISEEARGAHRRLQGGGPHRRQPGEPAASASTGGSGAHTGIYRDPNSTPFSVASEDVTGVAPSAVGDSRNCALKEPPPPPHHGATRTSGSGGRRDIQDGGASPVKSRPRHAAKSSTASAPLKVSRGRHTGARHGRRGGAGAGASTPAPSPPLVPLDAAVDVAKESRSSGYMGEISGSTPSSASPCGVGGSGRTAAAAPAATSSLNASTLLVAAGSVPAMSTPRPHATGASTSALDVATPQTELHSSPRPCDTVVASGEGEASGRGGGAGEDAAAAGGVTSRLTTSPRYQGSLLLSPSLAAAEMGELEASYGTESRQQRPQHRSSPNIISGAGSGRGATPAKRDASPRRRSSAVYRRESSLDVLPSAPLGSGSFRGNGGLVPTSSSASPSAGAGAGGQGTGSPSPHPARTGSVLVSRDEATIPSCCISVNLGDEFRLGRSSKCTAVVPDSFVSSTQFSIDSQSPGSGRSERGARRNKAFTVTLYDRSANGTYVNVKKLGKDKSCVLRDRALITFRLSTSQFFLGFVFMLTDERGVPLDDRTGMGGGSGLRSLLDARLSPQPQTGRRTNASSTGGGGKESSSSQNTVMASPNALSTSAARRNTPRALSTPDNSSFASGTPNGSRRAGGGAPRSSRHAHRETIEWKIGEEMLGKGGNAEVYLGINLTNGQLIAVKRVRLPTFAHGSDAEQDPEAKAILQQYRSLQEEISVLSKATHPNIVQYYGSSQNSTYFNILLEFVPGGSLRHLLDNFGALSPGVILSYVHQALEGLAYLHRHNIVHSDFKAANILITEKGKVKLTDFGTARLLTRPHATAARGGGEAQSVTSRTTPGQRKDDPVSVGAGGTLHIAGTLRWMDPALFHNPHSSGAADVTAAATAKDSSDKLGGPTKAGDIWSVGCTMIEMMSGEAPWFEYDFESEEQIVNLLTYTAEPPEIPECPECPDLVTIAQTCLKMDPARRPTCEELLRIVEEATARLQAQSTSPSVSPSREVSQQHPAVPGSVSGAGTGLRSSSTLLCPQMEPGTNSAFASLTANPAVAAYGPGTDDRRRAERVGRPSDSTPMSFAVGGDGGSSAPLSARDAALPTVL</sequence>
<evidence type="ECO:0000313" key="11">
    <source>
        <dbReference type="EMBL" id="TPP49768.1"/>
    </source>
</evidence>
<feature type="region of interest" description="Disordered" evidence="7">
    <location>
        <begin position="3852"/>
        <end position="3889"/>
    </location>
</feature>
<dbReference type="PROSITE" id="PS50006">
    <property type="entry name" value="FHA_DOMAIN"/>
    <property type="match status" value="1"/>
</dbReference>
<feature type="region of interest" description="Disordered" evidence="7">
    <location>
        <begin position="1995"/>
        <end position="2014"/>
    </location>
</feature>
<keyword evidence="2" id="KW-0808">Transferase</keyword>
<dbReference type="Pfam" id="PF06888">
    <property type="entry name" value="Put_Phosphatase"/>
    <property type="match status" value="2"/>
</dbReference>
<feature type="compositionally biased region" description="Polar residues" evidence="7">
    <location>
        <begin position="4179"/>
        <end position="4189"/>
    </location>
</feature>
<dbReference type="InterPro" id="IPR011009">
    <property type="entry name" value="Kinase-like_dom_sf"/>
</dbReference>
<dbReference type="Pfam" id="PF00498">
    <property type="entry name" value="FHA"/>
    <property type="match status" value="1"/>
</dbReference>
<feature type="compositionally biased region" description="Low complexity" evidence="7">
    <location>
        <begin position="5454"/>
        <end position="5463"/>
    </location>
</feature>
<feature type="region of interest" description="Disordered" evidence="7">
    <location>
        <begin position="3720"/>
        <end position="3791"/>
    </location>
</feature>
<feature type="compositionally biased region" description="Polar residues" evidence="7">
    <location>
        <begin position="2236"/>
        <end position="2245"/>
    </location>
</feature>
<feature type="region of interest" description="Disordered" evidence="7">
    <location>
        <begin position="2458"/>
        <end position="2480"/>
    </location>
</feature>
<feature type="compositionally biased region" description="Polar residues" evidence="7">
    <location>
        <begin position="4398"/>
        <end position="4408"/>
    </location>
</feature>
<feature type="region of interest" description="Disordered" evidence="7">
    <location>
        <begin position="2197"/>
        <end position="2224"/>
    </location>
</feature>
<dbReference type="GO" id="GO:0016791">
    <property type="term" value="F:phosphatase activity"/>
    <property type="evidence" value="ECO:0007669"/>
    <property type="project" value="InterPro"/>
</dbReference>
<dbReference type="InterPro" id="IPR000253">
    <property type="entry name" value="FHA_dom"/>
</dbReference>
<feature type="compositionally biased region" description="Polar residues" evidence="7">
    <location>
        <begin position="3824"/>
        <end position="3834"/>
    </location>
</feature>
<evidence type="ECO:0000256" key="2">
    <source>
        <dbReference type="ARBA" id="ARBA00022679"/>
    </source>
</evidence>
<comment type="cofactor">
    <cofactor evidence="1">
        <name>Ni(2+)</name>
        <dbReference type="ChEBI" id="CHEBI:49786"/>
    </cofactor>
</comment>
<dbReference type="SUPFAM" id="SSF55785">
    <property type="entry name" value="PYP-like sensor domain (PAS domain)"/>
    <property type="match status" value="1"/>
</dbReference>
<feature type="transmembrane region" description="Helical" evidence="8">
    <location>
        <begin position="3322"/>
        <end position="3343"/>
    </location>
</feature>
<feature type="compositionally biased region" description="Polar residues" evidence="7">
    <location>
        <begin position="2568"/>
        <end position="2577"/>
    </location>
</feature>
<dbReference type="FunFam" id="1.10.510.10:FF:001505">
    <property type="entry name" value="Protein kinase, putative"/>
    <property type="match status" value="1"/>
</dbReference>
<dbReference type="PANTHER" id="PTHR48016">
    <property type="entry name" value="MAP KINASE KINASE KINASE SSK2-RELATED-RELATED"/>
    <property type="match status" value="1"/>
</dbReference>
<dbReference type="Gene3D" id="1.10.510.10">
    <property type="entry name" value="Transferase(Phosphotransferase) domain 1"/>
    <property type="match status" value="1"/>
</dbReference>
<evidence type="ECO:0000256" key="1">
    <source>
        <dbReference type="ARBA" id="ARBA00001967"/>
    </source>
</evidence>
<feature type="compositionally biased region" description="Polar residues" evidence="7">
    <location>
        <begin position="5725"/>
        <end position="5734"/>
    </location>
</feature>
<dbReference type="PANTHER" id="PTHR48016:SF56">
    <property type="entry name" value="MAPKK KINASE"/>
    <property type="match status" value="1"/>
</dbReference>
<dbReference type="Gene3D" id="2.60.200.20">
    <property type="match status" value="1"/>
</dbReference>
<protein>
    <submittedName>
        <fullName evidence="11">Protein kinase domain family protein</fullName>
    </submittedName>
</protein>
<feature type="region of interest" description="Disordered" evidence="7">
    <location>
        <begin position="2568"/>
        <end position="2597"/>
    </location>
</feature>